<dbReference type="GO" id="GO:0030991">
    <property type="term" value="C:intraciliary transport particle A"/>
    <property type="evidence" value="ECO:0007669"/>
    <property type="project" value="TreeGrafter"/>
</dbReference>
<dbReference type="PANTHER" id="PTHR14699:SF2">
    <property type="entry name" value="TETRATRICOPEPTIDE REPEAT PROTEIN 21A"/>
    <property type="match status" value="1"/>
</dbReference>
<reference evidence="2 3" key="1">
    <citation type="journal article" date="2019" name="Proc. Natl. Acad. Sci. U.S.A.">
        <title>Regulatory changes in pterin and carotenoid genes underlie balanced color polymorphisms in the wall lizard.</title>
        <authorList>
            <person name="Andrade P."/>
            <person name="Pinho C."/>
            <person name="Perez I de Lanuza G."/>
            <person name="Afonso S."/>
            <person name="Brejcha J."/>
            <person name="Rubin C.J."/>
            <person name="Wallerman O."/>
            <person name="Pereira P."/>
            <person name="Sabatino S.J."/>
            <person name="Bellati A."/>
            <person name="Pellitteri-Rosa D."/>
            <person name="Bosakova Z."/>
            <person name="Bunikis I."/>
            <person name="Carretero M.A."/>
            <person name="Feiner N."/>
            <person name="Marsik P."/>
            <person name="Pauperio F."/>
            <person name="Salvi D."/>
            <person name="Soler L."/>
            <person name="While G.M."/>
            <person name="Uller T."/>
            <person name="Font E."/>
            <person name="Andersson L."/>
            <person name="Carneiro M."/>
        </authorList>
    </citation>
    <scope>NUCLEOTIDE SEQUENCE</scope>
</reference>
<sequence length="225" mass="25781">MHNKQAKILYYAQEKYFNYVVQVTNIELAKHANDPVFLKKMKPEHIGARKHLSFTLGTHPRLCIYHHPSCLLSDTSALLDLETKLKEARKTAGSNALYYAGMFLWLLNKNDKAKEYVDRMLKVSNGAREGLVLKGWIYVTSDKAHAAKKAIKYLDEGIQDNTEIFGMMGKVDNLLLALLSFSLILDRITKWLELYPWRLKPWGTANPTPKSFNLILGRARCTDTH</sequence>
<keyword evidence="3" id="KW-1185">Reference proteome</keyword>
<dbReference type="SUPFAM" id="SSF48452">
    <property type="entry name" value="TPR-like"/>
    <property type="match status" value="1"/>
</dbReference>
<proteinExistence type="predicted"/>
<reference evidence="2" key="3">
    <citation type="submission" date="2025-09" db="UniProtKB">
        <authorList>
            <consortium name="Ensembl"/>
        </authorList>
    </citation>
    <scope>IDENTIFICATION</scope>
</reference>
<evidence type="ECO:0000313" key="2">
    <source>
        <dbReference type="Ensembl" id="ENSPMRP00000017393.1"/>
    </source>
</evidence>
<dbReference type="Pfam" id="PF25062">
    <property type="entry name" value="ARM_TT21_N"/>
    <property type="match status" value="1"/>
</dbReference>
<dbReference type="InterPro" id="IPR040364">
    <property type="entry name" value="TTC21A/TTC21B"/>
</dbReference>
<dbReference type="InterPro" id="IPR011990">
    <property type="entry name" value="TPR-like_helical_dom_sf"/>
</dbReference>
<dbReference type="Proteomes" id="UP000472272">
    <property type="component" value="Chromosome 12"/>
</dbReference>
<dbReference type="GO" id="GO:0005929">
    <property type="term" value="C:cilium"/>
    <property type="evidence" value="ECO:0007669"/>
    <property type="project" value="GOC"/>
</dbReference>
<evidence type="ECO:0000313" key="3">
    <source>
        <dbReference type="Proteomes" id="UP000472272"/>
    </source>
</evidence>
<dbReference type="GO" id="GO:0035721">
    <property type="term" value="P:intraciliary retrograde transport"/>
    <property type="evidence" value="ECO:0007669"/>
    <property type="project" value="TreeGrafter"/>
</dbReference>
<dbReference type="InterPro" id="IPR056833">
    <property type="entry name" value="ARM_TT21_N"/>
</dbReference>
<reference evidence="2" key="2">
    <citation type="submission" date="2025-08" db="UniProtKB">
        <authorList>
            <consortium name="Ensembl"/>
        </authorList>
    </citation>
    <scope>IDENTIFICATION</scope>
</reference>
<dbReference type="OMA" id="CIMTEPL"/>
<protein>
    <recommendedName>
        <fullName evidence="1">Tetratricopeptide repeat protein 21A/21B N-terminal ARM repeat domain-containing protein</fullName>
    </recommendedName>
</protein>
<dbReference type="PANTHER" id="PTHR14699">
    <property type="entry name" value="STI2 PROTEIN-RELATED"/>
    <property type="match status" value="1"/>
</dbReference>
<dbReference type="AlphaFoldDB" id="A0A670IYZ3"/>
<accession>A0A670IYZ3</accession>
<evidence type="ECO:0000259" key="1">
    <source>
        <dbReference type="Pfam" id="PF25062"/>
    </source>
</evidence>
<organism evidence="2 3">
    <name type="scientific">Podarcis muralis</name>
    <name type="common">Wall lizard</name>
    <name type="synonym">Lacerta muralis</name>
    <dbReference type="NCBI Taxonomy" id="64176"/>
    <lineage>
        <taxon>Eukaryota</taxon>
        <taxon>Metazoa</taxon>
        <taxon>Chordata</taxon>
        <taxon>Craniata</taxon>
        <taxon>Vertebrata</taxon>
        <taxon>Euteleostomi</taxon>
        <taxon>Lepidosauria</taxon>
        <taxon>Squamata</taxon>
        <taxon>Bifurcata</taxon>
        <taxon>Unidentata</taxon>
        <taxon>Episquamata</taxon>
        <taxon>Laterata</taxon>
        <taxon>Lacertibaenia</taxon>
        <taxon>Lacertidae</taxon>
        <taxon>Podarcis</taxon>
    </lineage>
</organism>
<dbReference type="Ensembl" id="ENSPMRT00000018519.1">
    <property type="protein sequence ID" value="ENSPMRP00000017393.1"/>
    <property type="gene ID" value="ENSPMRG00000011500.1"/>
</dbReference>
<name>A0A670IYZ3_PODMU</name>
<dbReference type="GO" id="GO:0061512">
    <property type="term" value="P:protein localization to cilium"/>
    <property type="evidence" value="ECO:0007669"/>
    <property type="project" value="TreeGrafter"/>
</dbReference>
<dbReference type="GeneTree" id="ENSGT00390000005979"/>
<feature type="domain" description="Tetratricopeptide repeat protein 21A/21B N-terminal ARM repeat" evidence="1">
    <location>
        <begin position="64"/>
        <end position="172"/>
    </location>
</feature>